<evidence type="ECO:0000259" key="3">
    <source>
        <dbReference type="Pfam" id="PF06985"/>
    </source>
</evidence>
<evidence type="ECO:0000259" key="4">
    <source>
        <dbReference type="Pfam" id="PF26640"/>
    </source>
</evidence>
<dbReference type="InterPro" id="IPR058525">
    <property type="entry name" value="DUF8212"/>
</dbReference>
<dbReference type="AlphaFoldDB" id="A0A9P9WCG6"/>
<proteinExistence type="predicted"/>
<dbReference type="PANTHER" id="PTHR10622">
    <property type="entry name" value="HET DOMAIN-CONTAINING PROTEIN"/>
    <property type="match status" value="1"/>
</dbReference>
<feature type="coiled-coil region" evidence="1">
    <location>
        <begin position="609"/>
        <end position="636"/>
    </location>
</feature>
<sequence length="667" mass="76396">MRLIDAQLMVDRNELRLVERIDEPYAILSHTWGRQDSEDSSWGHDEDEILFADVGVEGIEEKKPLAWGKIRCACVKARERGLDHVWVDTCCFNKESSAELDESINAMFTWYKQSKICLAFLAGFEGPLDPRPEKQKERLKGCRWFTRGWTLQELIAPEHVIFYDQNWVKIGSKAGLADALKDITGIDGDALQGKKPLSSFTVARKMHWAAQRKTKRPEDRAYSLLGIFGVNMTLLYGIGGKTAFRRLQEEIIRTTTDMTVFAWESGDIDDRSNQFCSMFADSPDQFDGTRHMESMILDGHFTITNRGLLLDSSTLRVIPEELRGSSPPLVLLLGTIPKDDKVECHGIYLQKIGSAIYVRDGTQGLAKFDESKGAYKLKPVPRHQCYITLSSQDFKDTLLRTLRRPIRVPSNLLPLGLGSVSSAQVVHHVPESTWDYHNCWFLHVSYNRRDTVTAVEVKVKVHDETRKFAVLFDRRGVDPRAYILDIKDSPSVTSIFSPSRRFDSAPWDDLMIHPSMQKSHHDVTAREHCYRISASLEHETVESWGKSTKICSLRLDVQLQPSEVTEASAVSPPDNTGHYDTELNISLTSLRRHQTEPQYDPEYHKTLPIDHARQRIYDLEQQLYRMQQQVQDLSRNLKTFYHKEYDSGQTNNHSDSKAEEEFDEVVS</sequence>
<organism evidence="5 6">
    <name type="scientific">Neoarthrinium moseri</name>
    <dbReference type="NCBI Taxonomy" id="1658444"/>
    <lineage>
        <taxon>Eukaryota</taxon>
        <taxon>Fungi</taxon>
        <taxon>Dikarya</taxon>
        <taxon>Ascomycota</taxon>
        <taxon>Pezizomycotina</taxon>
        <taxon>Sordariomycetes</taxon>
        <taxon>Xylariomycetidae</taxon>
        <taxon>Amphisphaeriales</taxon>
        <taxon>Apiosporaceae</taxon>
        <taxon>Neoarthrinium</taxon>
    </lineage>
</organism>
<accession>A0A9P9WCG6</accession>
<reference evidence="5" key="1">
    <citation type="submission" date="2021-03" db="EMBL/GenBank/DDBJ databases">
        <title>Revisited historic fungal species revealed as producer of novel bioactive compounds through whole genome sequencing and comparative genomics.</title>
        <authorList>
            <person name="Vignolle G.A."/>
            <person name="Hochenegger N."/>
            <person name="Mach R.L."/>
            <person name="Mach-Aigner A.R."/>
            <person name="Javad Rahimi M."/>
            <person name="Salim K.A."/>
            <person name="Chan C.M."/>
            <person name="Lim L.B.L."/>
            <person name="Cai F."/>
            <person name="Druzhinina I.S."/>
            <person name="U'Ren J.M."/>
            <person name="Derntl C."/>
        </authorList>
    </citation>
    <scope>NUCLEOTIDE SEQUENCE</scope>
    <source>
        <strain evidence="5">TUCIM 5799</strain>
    </source>
</reference>
<name>A0A9P9WCG6_9PEZI</name>
<evidence type="ECO:0000313" key="6">
    <source>
        <dbReference type="Proteomes" id="UP000829685"/>
    </source>
</evidence>
<feature type="region of interest" description="Disordered" evidence="2">
    <location>
        <begin position="645"/>
        <end position="667"/>
    </location>
</feature>
<dbReference type="PANTHER" id="PTHR10622:SF12">
    <property type="entry name" value="HET DOMAIN-CONTAINING PROTEIN"/>
    <property type="match status" value="1"/>
</dbReference>
<keyword evidence="6" id="KW-1185">Reference proteome</keyword>
<evidence type="ECO:0000256" key="1">
    <source>
        <dbReference type="SAM" id="Coils"/>
    </source>
</evidence>
<keyword evidence="1" id="KW-0175">Coiled coil</keyword>
<evidence type="ECO:0000256" key="2">
    <source>
        <dbReference type="SAM" id="MobiDB-lite"/>
    </source>
</evidence>
<dbReference type="EMBL" id="JAFIMR010000042">
    <property type="protein sequence ID" value="KAI1856838.1"/>
    <property type="molecule type" value="Genomic_DNA"/>
</dbReference>
<evidence type="ECO:0000313" key="5">
    <source>
        <dbReference type="EMBL" id="KAI1856838.1"/>
    </source>
</evidence>
<gene>
    <name evidence="5" type="ORF">JX265_011479</name>
</gene>
<dbReference type="Proteomes" id="UP000829685">
    <property type="component" value="Unassembled WGS sequence"/>
</dbReference>
<feature type="domain" description="Heterokaryon incompatibility" evidence="3">
    <location>
        <begin position="25"/>
        <end position="122"/>
    </location>
</feature>
<dbReference type="InterPro" id="IPR010730">
    <property type="entry name" value="HET"/>
</dbReference>
<comment type="caution">
    <text evidence="5">The sequence shown here is derived from an EMBL/GenBank/DDBJ whole genome shotgun (WGS) entry which is preliminary data.</text>
</comment>
<evidence type="ECO:0008006" key="7">
    <source>
        <dbReference type="Google" id="ProtNLM"/>
    </source>
</evidence>
<dbReference type="Pfam" id="PF06985">
    <property type="entry name" value="HET"/>
    <property type="match status" value="1"/>
</dbReference>
<dbReference type="Pfam" id="PF26640">
    <property type="entry name" value="DUF8212"/>
    <property type="match status" value="1"/>
</dbReference>
<protein>
    <recommendedName>
        <fullName evidence="7">Heterokaryon incompatibility domain-containing protein</fullName>
    </recommendedName>
</protein>
<feature type="domain" description="DUF8212" evidence="4">
    <location>
        <begin position="243"/>
        <end position="267"/>
    </location>
</feature>